<organism evidence="9 10">
    <name type="scientific">Solimonas terrae</name>
    <dbReference type="NCBI Taxonomy" id="1396819"/>
    <lineage>
        <taxon>Bacteria</taxon>
        <taxon>Pseudomonadati</taxon>
        <taxon>Pseudomonadota</taxon>
        <taxon>Gammaproteobacteria</taxon>
        <taxon>Nevskiales</taxon>
        <taxon>Nevskiaceae</taxon>
        <taxon>Solimonas</taxon>
    </lineage>
</organism>
<evidence type="ECO:0000256" key="2">
    <source>
        <dbReference type="ARBA" id="ARBA00022448"/>
    </source>
</evidence>
<protein>
    <submittedName>
        <fullName evidence="9">Multidrug efflux MFS transporter</fullName>
    </submittedName>
</protein>
<accession>A0A6M2BWJ5</accession>
<reference evidence="9 10" key="1">
    <citation type="journal article" date="2014" name="Int. J. Syst. Evol. Microbiol.">
        <title>Solimonas terrae sp. nov., isolated from soil.</title>
        <authorList>
            <person name="Kim S.J."/>
            <person name="Moon J.Y."/>
            <person name="Weon H.Y."/>
            <person name="Ahn J.H."/>
            <person name="Chen W.M."/>
            <person name="Kwon S.W."/>
        </authorList>
    </citation>
    <scope>NUCLEOTIDE SEQUENCE [LARGE SCALE GENOMIC DNA]</scope>
    <source>
        <strain evidence="9 10">KIS83-12</strain>
    </source>
</reference>
<sequence length="472" mass="50274">MKFPTLHPRRVVPLIVACAVFMENLDSTIIATALPQIARALHEDPLHLSLAITAYLLSLAVFIPLSGWVADRHGARRVFRAAILVFTFGSVLCGLSQSMPQLIGARILQGLGGALMVPVGRLVLLRAIPKSELIAAMSWLTVPALFGPILGPPLGGLIVTYASWRWIFFINVPIGLLGWWLVTRFIDDTRAETRAPLDFGGWLLVGSGLVLLVMAFELLGKNLLANAVVYAMIVAGIALLLLYAHQSRQREAPIVDLRLLRIASFRISISGGSLYRCCVGAYTLLMPLMLQLGFGYSAAASGGITFVSAAGAMLMKATAPRIVRRFGFRPLLLGNSLLSAVFLLGCAQFAAGTPKLVMLGWLLVYGFFRSLQFTCINTLGYADVPPSRMSQATSFSSTAQQLSLSVGVGIGSQVLNTARALHGGGALVASDFQHAFMVIAALTAASALLFRRLSANAGSSVSGHPDSVATPD</sequence>
<feature type="transmembrane region" description="Helical" evidence="7">
    <location>
        <begin position="163"/>
        <end position="183"/>
    </location>
</feature>
<evidence type="ECO:0000256" key="5">
    <source>
        <dbReference type="ARBA" id="ARBA00022989"/>
    </source>
</evidence>
<gene>
    <name evidence="9" type="ORF">G7Y85_17435</name>
</gene>
<keyword evidence="5 7" id="KW-1133">Transmembrane helix</keyword>
<feature type="transmembrane region" description="Helical" evidence="7">
    <location>
        <begin position="265"/>
        <end position="288"/>
    </location>
</feature>
<dbReference type="PRINTS" id="PR01036">
    <property type="entry name" value="TCRTETB"/>
</dbReference>
<feature type="transmembrane region" description="Helical" evidence="7">
    <location>
        <begin position="294"/>
        <end position="314"/>
    </location>
</feature>
<feature type="transmembrane region" description="Helical" evidence="7">
    <location>
        <begin position="103"/>
        <end position="124"/>
    </location>
</feature>
<evidence type="ECO:0000256" key="6">
    <source>
        <dbReference type="ARBA" id="ARBA00023136"/>
    </source>
</evidence>
<dbReference type="Gene3D" id="1.20.1250.20">
    <property type="entry name" value="MFS general substrate transporter like domains"/>
    <property type="match status" value="1"/>
</dbReference>
<keyword evidence="2" id="KW-0813">Transport</keyword>
<evidence type="ECO:0000256" key="3">
    <source>
        <dbReference type="ARBA" id="ARBA00022475"/>
    </source>
</evidence>
<keyword evidence="6 7" id="KW-0472">Membrane</keyword>
<comment type="caution">
    <text evidence="9">The sequence shown here is derived from an EMBL/GenBank/DDBJ whole genome shotgun (WGS) entry which is preliminary data.</text>
</comment>
<dbReference type="GO" id="GO:0005886">
    <property type="term" value="C:plasma membrane"/>
    <property type="evidence" value="ECO:0007669"/>
    <property type="project" value="UniProtKB-SubCell"/>
</dbReference>
<feature type="transmembrane region" description="Helical" evidence="7">
    <location>
        <begin position="222"/>
        <end position="244"/>
    </location>
</feature>
<dbReference type="InterPro" id="IPR020846">
    <property type="entry name" value="MFS_dom"/>
</dbReference>
<keyword evidence="4 7" id="KW-0812">Transmembrane</keyword>
<evidence type="ECO:0000256" key="4">
    <source>
        <dbReference type="ARBA" id="ARBA00022692"/>
    </source>
</evidence>
<dbReference type="AlphaFoldDB" id="A0A6M2BWJ5"/>
<keyword evidence="10" id="KW-1185">Reference proteome</keyword>
<feature type="transmembrane region" description="Helical" evidence="7">
    <location>
        <begin position="326"/>
        <end position="350"/>
    </location>
</feature>
<feature type="transmembrane region" description="Helical" evidence="7">
    <location>
        <begin position="77"/>
        <end position="97"/>
    </location>
</feature>
<dbReference type="PROSITE" id="PS50850">
    <property type="entry name" value="MFS"/>
    <property type="match status" value="1"/>
</dbReference>
<dbReference type="CDD" id="cd17503">
    <property type="entry name" value="MFS_LmrB_MDR_like"/>
    <property type="match status" value="1"/>
</dbReference>
<evidence type="ECO:0000313" key="9">
    <source>
        <dbReference type="EMBL" id="NGY06561.1"/>
    </source>
</evidence>
<name>A0A6M2BWJ5_9GAMM</name>
<feature type="domain" description="Major facilitator superfamily (MFS) profile" evidence="8">
    <location>
        <begin position="12"/>
        <end position="458"/>
    </location>
</feature>
<dbReference type="GO" id="GO:0022857">
    <property type="term" value="F:transmembrane transporter activity"/>
    <property type="evidence" value="ECO:0007669"/>
    <property type="project" value="InterPro"/>
</dbReference>
<feature type="transmembrane region" description="Helical" evidence="7">
    <location>
        <begin position="50"/>
        <end position="70"/>
    </location>
</feature>
<dbReference type="SUPFAM" id="SSF103473">
    <property type="entry name" value="MFS general substrate transporter"/>
    <property type="match status" value="1"/>
</dbReference>
<keyword evidence="3" id="KW-1003">Cell membrane</keyword>
<dbReference type="RefSeq" id="WP_166260334.1">
    <property type="nucleotide sequence ID" value="NZ_JAAMOW010000009.1"/>
</dbReference>
<evidence type="ECO:0000256" key="1">
    <source>
        <dbReference type="ARBA" id="ARBA00004651"/>
    </source>
</evidence>
<dbReference type="PANTHER" id="PTHR42718">
    <property type="entry name" value="MAJOR FACILITATOR SUPERFAMILY MULTIDRUG TRANSPORTER MFSC"/>
    <property type="match status" value="1"/>
</dbReference>
<dbReference type="EMBL" id="JAAMOW010000009">
    <property type="protein sequence ID" value="NGY06561.1"/>
    <property type="molecule type" value="Genomic_DNA"/>
</dbReference>
<dbReference type="InterPro" id="IPR011701">
    <property type="entry name" value="MFS"/>
</dbReference>
<dbReference type="Gene3D" id="1.20.1720.10">
    <property type="entry name" value="Multidrug resistance protein D"/>
    <property type="match status" value="1"/>
</dbReference>
<dbReference type="Pfam" id="PF07690">
    <property type="entry name" value="MFS_1"/>
    <property type="match status" value="1"/>
</dbReference>
<proteinExistence type="predicted"/>
<evidence type="ECO:0000259" key="8">
    <source>
        <dbReference type="PROSITE" id="PS50850"/>
    </source>
</evidence>
<evidence type="ECO:0000313" key="10">
    <source>
        <dbReference type="Proteomes" id="UP000472676"/>
    </source>
</evidence>
<feature type="transmembrane region" description="Helical" evidence="7">
    <location>
        <begin position="133"/>
        <end position="151"/>
    </location>
</feature>
<feature type="transmembrane region" description="Helical" evidence="7">
    <location>
        <begin position="432"/>
        <end position="450"/>
    </location>
</feature>
<comment type="subcellular location">
    <subcellularLocation>
        <location evidence="1">Cell membrane</location>
        <topology evidence="1">Multi-pass membrane protein</topology>
    </subcellularLocation>
</comment>
<dbReference type="InterPro" id="IPR036259">
    <property type="entry name" value="MFS_trans_sf"/>
</dbReference>
<dbReference type="Proteomes" id="UP000472676">
    <property type="component" value="Unassembled WGS sequence"/>
</dbReference>
<feature type="transmembrane region" description="Helical" evidence="7">
    <location>
        <begin position="195"/>
        <end position="216"/>
    </location>
</feature>
<evidence type="ECO:0000256" key="7">
    <source>
        <dbReference type="SAM" id="Phobius"/>
    </source>
</evidence>
<dbReference type="PANTHER" id="PTHR42718:SF46">
    <property type="entry name" value="BLR6921 PROTEIN"/>
    <property type="match status" value="1"/>
</dbReference>